<reference evidence="6" key="1">
    <citation type="journal article" date="2020" name="Stud. Mycol.">
        <title>101 Dothideomycetes genomes: a test case for predicting lifestyles and emergence of pathogens.</title>
        <authorList>
            <person name="Haridas S."/>
            <person name="Albert R."/>
            <person name="Binder M."/>
            <person name="Bloem J."/>
            <person name="Labutti K."/>
            <person name="Salamov A."/>
            <person name="Andreopoulos B."/>
            <person name="Baker S."/>
            <person name="Barry K."/>
            <person name="Bills G."/>
            <person name="Bluhm B."/>
            <person name="Cannon C."/>
            <person name="Castanera R."/>
            <person name="Culley D."/>
            <person name="Daum C."/>
            <person name="Ezra D."/>
            <person name="Gonzalez J."/>
            <person name="Henrissat B."/>
            <person name="Kuo A."/>
            <person name="Liang C."/>
            <person name="Lipzen A."/>
            <person name="Lutzoni F."/>
            <person name="Magnuson J."/>
            <person name="Mondo S."/>
            <person name="Nolan M."/>
            <person name="Ohm R."/>
            <person name="Pangilinan J."/>
            <person name="Park H.-J."/>
            <person name="Ramirez L."/>
            <person name="Alfaro M."/>
            <person name="Sun H."/>
            <person name="Tritt A."/>
            <person name="Yoshinaga Y."/>
            <person name="Zwiers L.-H."/>
            <person name="Turgeon B."/>
            <person name="Goodwin S."/>
            <person name="Spatafora J."/>
            <person name="Crous P."/>
            <person name="Grigoriev I."/>
        </authorList>
    </citation>
    <scope>NUCLEOTIDE SEQUENCE</scope>
    <source>
        <strain evidence="6">CBS 133067</strain>
    </source>
</reference>
<evidence type="ECO:0000256" key="1">
    <source>
        <dbReference type="ARBA" id="ARBA00005495"/>
    </source>
</evidence>
<keyword evidence="3" id="KW-0862">Zinc</keyword>
<dbReference type="InterPro" id="IPR011057">
    <property type="entry name" value="Mss4-like_sf"/>
</dbReference>
<evidence type="ECO:0000256" key="4">
    <source>
        <dbReference type="SAM" id="Phobius"/>
    </source>
</evidence>
<dbReference type="SUPFAM" id="SSF54637">
    <property type="entry name" value="Thioesterase/thiol ester dehydrase-isomerase"/>
    <property type="match status" value="1"/>
</dbReference>
<dbReference type="PANTHER" id="PTHR47260">
    <property type="entry name" value="UPF0644 PROTEIN PB2B4.06"/>
    <property type="match status" value="1"/>
</dbReference>
<dbReference type="EMBL" id="ML978127">
    <property type="protein sequence ID" value="KAF2097666.1"/>
    <property type="molecule type" value="Genomic_DNA"/>
</dbReference>
<dbReference type="PANTHER" id="PTHR47260:SF1">
    <property type="entry name" value="UPF0644 PROTEIN PB2B4.06"/>
    <property type="match status" value="1"/>
</dbReference>
<evidence type="ECO:0000256" key="2">
    <source>
        <dbReference type="ARBA" id="ARBA00022723"/>
    </source>
</evidence>
<feature type="domain" description="CENP-V/GFA" evidence="5">
    <location>
        <begin position="10"/>
        <end position="132"/>
    </location>
</feature>
<dbReference type="GO" id="GO:0046872">
    <property type="term" value="F:metal ion binding"/>
    <property type="evidence" value="ECO:0007669"/>
    <property type="project" value="UniProtKB-KW"/>
</dbReference>
<dbReference type="InterPro" id="IPR052061">
    <property type="entry name" value="PTE-AB_protein"/>
</dbReference>
<organism evidence="6 7">
    <name type="scientific">Rhizodiscina lignyota</name>
    <dbReference type="NCBI Taxonomy" id="1504668"/>
    <lineage>
        <taxon>Eukaryota</taxon>
        <taxon>Fungi</taxon>
        <taxon>Dikarya</taxon>
        <taxon>Ascomycota</taxon>
        <taxon>Pezizomycotina</taxon>
        <taxon>Dothideomycetes</taxon>
        <taxon>Pleosporomycetidae</taxon>
        <taxon>Aulographales</taxon>
        <taxon>Rhizodiscinaceae</taxon>
        <taxon>Rhizodiscina</taxon>
    </lineage>
</organism>
<dbReference type="SUPFAM" id="SSF51316">
    <property type="entry name" value="Mss4-like"/>
    <property type="match status" value="1"/>
</dbReference>
<evidence type="ECO:0000313" key="7">
    <source>
        <dbReference type="Proteomes" id="UP000799772"/>
    </source>
</evidence>
<gene>
    <name evidence="6" type="ORF">NA57DRAFT_76478</name>
</gene>
<dbReference type="PROSITE" id="PS51891">
    <property type="entry name" value="CENP_V_GFA"/>
    <property type="match status" value="1"/>
</dbReference>
<dbReference type="Gene3D" id="2.170.150.70">
    <property type="match status" value="1"/>
</dbReference>
<evidence type="ECO:0000259" key="5">
    <source>
        <dbReference type="PROSITE" id="PS51891"/>
    </source>
</evidence>
<proteinExistence type="inferred from homology"/>
<comment type="caution">
    <text evidence="6">The sequence shown here is derived from an EMBL/GenBank/DDBJ whole genome shotgun (WGS) entry which is preliminary data.</text>
</comment>
<sequence length="383" mass="43180">MTSEQHSETYHGNCHCGAIVYQFKLSPPIPEYKINQCNCSVCTKNGYALVYPLRKDVEFTKGWDTMKSYQMARRVHHHRFCPECSASIMIDFDAETMKKGGHPDAVAMNVRQLKGIDMNNNTLNGWIEDQWRAHRRARRWRYARNIFFFTLAFGSASFFLRPLPEDLMIEALNHELDEHLPIVQKLRLDAATKPLQQCFQEIDLTRSPSSTLTEETLTGSHLLGPQRAFWSSGQRELILIAWFGWKLNGWPSVAHGGAIATVMSDAMSRAVGCMHPSNGDLPHPDSISITYLKPTRVRDFYLIRVRPLPPSSQILPGPSLPPSDSTLDREAHDIAPHKDLTKQPLPSEPLPGSKEVLEVEASLSTMDGRVLVKSRAAFKAFGS</sequence>
<dbReference type="Gene3D" id="3.10.129.10">
    <property type="entry name" value="Hotdog Thioesterase"/>
    <property type="match status" value="1"/>
</dbReference>
<dbReference type="AlphaFoldDB" id="A0A9P4IGB6"/>
<protein>
    <recommendedName>
        <fullName evidence="5">CENP-V/GFA domain-containing protein</fullName>
    </recommendedName>
</protein>
<dbReference type="Pfam" id="PF04828">
    <property type="entry name" value="GFA"/>
    <property type="match status" value="1"/>
</dbReference>
<accession>A0A9P4IGB6</accession>
<keyword evidence="7" id="KW-1185">Reference proteome</keyword>
<dbReference type="OrthoDB" id="506431at2759"/>
<name>A0A9P4IGB6_9PEZI</name>
<dbReference type="InterPro" id="IPR006913">
    <property type="entry name" value="CENP-V/GFA"/>
</dbReference>
<evidence type="ECO:0000313" key="6">
    <source>
        <dbReference type="EMBL" id="KAF2097666.1"/>
    </source>
</evidence>
<keyword evidence="2" id="KW-0479">Metal-binding</keyword>
<keyword evidence="4" id="KW-0472">Membrane</keyword>
<evidence type="ECO:0000256" key="3">
    <source>
        <dbReference type="ARBA" id="ARBA00022833"/>
    </source>
</evidence>
<keyword evidence="4" id="KW-1133">Transmembrane helix</keyword>
<dbReference type="GO" id="GO:0016846">
    <property type="term" value="F:carbon-sulfur lyase activity"/>
    <property type="evidence" value="ECO:0007669"/>
    <property type="project" value="InterPro"/>
</dbReference>
<comment type="similarity">
    <text evidence="1">Belongs to the Gfa family.</text>
</comment>
<dbReference type="InterPro" id="IPR029069">
    <property type="entry name" value="HotDog_dom_sf"/>
</dbReference>
<keyword evidence="4" id="KW-0812">Transmembrane</keyword>
<dbReference type="Proteomes" id="UP000799772">
    <property type="component" value="Unassembled WGS sequence"/>
</dbReference>
<feature type="transmembrane region" description="Helical" evidence="4">
    <location>
        <begin position="142"/>
        <end position="160"/>
    </location>
</feature>